<evidence type="ECO:0000313" key="4">
    <source>
        <dbReference type="Proteomes" id="UP000838672"/>
    </source>
</evidence>
<dbReference type="EMBL" id="CAKLDI010000001">
    <property type="protein sequence ID" value="CAH0534593.1"/>
    <property type="molecule type" value="Genomic_DNA"/>
</dbReference>
<evidence type="ECO:0000256" key="1">
    <source>
        <dbReference type="SAM" id="Coils"/>
    </source>
</evidence>
<sequence length="194" mass="22353">MQRVNMDINEIPYWPIAYQLIVVMIVTVLSVLGAYHFFLKDTYLEIQAAMDKEDANLRSLRSKALQAAELRSVKENVKQLEENYEELMLQLPGSDDLSAILASIDNVGVQSNLKINNMSWSEPSIERWYTMYPLNMQLEGEYNQVGIFSAGIADLSRVVSLNDFTLTRINMDNEQLRFQVNAAYYRFNEVGHEK</sequence>
<evidence type="ECO:0008006" key="5">
    <source>
        <dbReference type="Google" id="ProtNLM"/>
    </source>
</evidence>
<organism evidence="3 4">
    <name type="scientific">Vibrio stylophorae</name>
    <dbReference type="NCBI Taxonomy" id="659351"/>
    <lineage>
        <taxon>Bacteria</taxon>
        <taxon>Pseudomonadati</taxon>
        <taxon>Pseudomonadota</taxon>
        <taxon>Gammaproteobacteria</taxon>
        <taxon>Vibrionales</taxon>
        <taxon>Vibrionaceae</taxon>
        <taxon>Vibrio</taxon>
    </lineage>
</organism>
<dbReference type="PANTHER" id="PTHR39555:SF1">
    <property type="entry name" value="TYPE IV PILUS INNER MEMBRANE COMPONENT PILO"/>
    <property type="match status" value="1"/>
</dbReference>
<dbReference type="InterPro" id="IPR014717">
    <property type="entry name" value="Transl_elong_EF1B/ribsomal_bS6"/>
</dbReference>
<gene>
    <name evidence="3" type="ORF">VST7929_02537</name>
</gene>
<keyword evidence="1" id="KW-0175">Coiled coil</keyword>
<keyword evidence="4" id="KW-1185">Reference proteome</keyword>
<protein>
    <recommendedName>
        <fullName evidence="5">Fimbrial protein</fullName>
    </recommendedName>
</protein>
<dbReference type="Pfam" id="PF04350">
    <property type="entry name" value="PilO"/>
    <property type="match status" value="1"/>
</dbReference>
<feature type="transmembrane region" description="Helical" evidence="2">
    <location>
        <begin position="16"/>
        <end position="38"/>
    </location>
</feature>
<name>A0ABM8ZX73_9VIBR</name>
<keyword evidence="2" id="KW-0812">Transmembrane</keyword>
<keyword evidence="2" id="KW-1133">Transmembrane helix</keyword>
<dbReference type="Gene3D" id="3.30.70.60">
    <property type="match status" value="1"/>
</dbReference>
<dbReference type="Proteomes" id="UP000838672">
    <property type="component" value="Unassembled WGS sequence"/>
</dbReference>
<reference evidence="3" key="1">
    <citation type="submission" date="2021-11" db="EMBL/GenBank/DDBJ databases">
        <authorList>
            <person name="Rodrigo-Torres L."/>
            <person name="Arahal R. D."/>
            <person name="Lucena T."/>
        </authorList>
    </citation>
    <scope>NUCLEOTIDE SEQUENCE</scope>
    <source>
        <strain evidence="3">CECT 7929</strain>
    </source>
</reference>
<proteinExistence type="predicted"/>
<feature type="coiled-coil region" evidence="1">
    <location>
        <begin position="63"/>
        <end position="90"/>
    </location>
</feature>
<evidence type="ECO:0000256" key="2">
    <source>
        <dbReference type="SAM" id="Phobius"/>
    </source>
</evidence>
<comment type="caution">
    <text evidence="3">The sequence shown here is derived from an EMBL/GenBank/DDBJ whole genome shotgun (WGS) entry which is preliminary data.</text>
</comment>
<dbReference type="InterPro" id="IPR007445">
    <property type="entry name" value="PilO"/>
</dbReference>
<accession>A0ABM8ZX73</accession>
<dbReference type="PANTHER" id="PTHR39555">
    <property type="entry name" value="FIMBRIAL ASSEMBLY PROTEIN PILO-LIKE PROTEIN-RELATED"/>
    <property type="match status" value="1"/>
</dbReference>
<keyword evidence="2" id="KW-0472">Membrane</keyword>
<evidence type="ECO:0000313" key="3">
    <source>
        <dbReference type="EMBL" id="CAH0534593.1"/>
    </source>
</evidence>